<evidence type="ECO:0000313" key="1">
    <source>
        <dbReference type="EMBL" id="CQD21292.1"/>
    </source>
</evidence>
<dbReference type="Gene3D" id="3.40.630.30">
    <property type="match status" value="1"/>
</dbReference>
<protein>
    <recommendedName>
        <fullName evidence="3">GNAT family N-acetyltransferase</fullName>
    </recommendedName>
</protein>
<evidence type="ECO:0008006" key="3">
    <source>
        <dbReference type="Google" id="ProtNLM"/>
    </source>
</evidence>
<dbReference type="OrthoDB" id="3533156at2"/>
<dbReference type="STRING" id="141349.BN1232_05216"/>
<proteinExistence type="predicted"/>
<accession>A0A0E3WDS3</accession>
<organism evidence="1 2">
    <name type="scientific">Mycobacterium lentiflavum</name>
    <dbReference type="NCBI Taxonomy" id="141349"/>
    <lineage>
        <taxon>Bacteria</taxon>
        <taxon>Bacillati</taxon>
        <taxon>Actinomycetota</taxon>
        <taxon>Actinomycetes</taxon>
        <taxon>Mycobacteriales</taxon>
        <taxon>Mycobacteriaceae</taxon>
        <taxon>Mycobacterium</taxon>
        <taxon>Mycobacterium simiae complex</taxon>
    </lineage>
</organism>
<dbReference type="RefSeq" id="WP_090606991.1">
    <property type="nucleotide sequence ID" value="NZ_CTEE01000001.1"/>
</dbReference>
<reference evidence="1 2" key="1">
    <citation type="submission" date="2015-03" db="EMBL/GenBank/DDBJ databases">
        <authorList>
            <person name="Urmite Genomes"/>
        </authorList>
    </citation>
    <scope>NUCLEOTIDE SEQUENCE [LARGE SCALE GENOMIC DNA]</scope>
    <source>
        <strain evidence="1 2">CSUR P1491</strain>
    </source>
</reference>
<dbReference type="EMBL" id="CTEE01000001">
    <property type="protein sequence ID" value="CQD21292.1"/>
    <property type="molecule type" value="Genomic_DNA"/>
</dbReference>
<name>A0A0E3WDS3_MYCLN</name>
<sequence>MTDVLELKRLTLQPVSADDTDFLITHWSDPIIRRFLFDGTPAVPDDIGAAITASTFATVGYGL</sequence>
<dbReference type="Proteomes" id="UP000199251">
    <property type="component" value="Unassembled WGS sequence"/>
</dbReference>
<evidence type="ECO:0000313" key="2">
    <source>
        <dbReference type="Proteomes" id="UP000199251"/>
    </source>
</evidence>
<dbReference type="AlphaFoldDB" id="A0A0E3WDS3"/>
<gene>
    <name evidence="1" type="ORF">BN1232_05216</name>
</gene>